<accession>A0A9P1FRC9</accession>
<evidence type="ECO:0000313" key="9">
    <source>
        <dbReference type="EMBL" id="CAI3986704.1"/>
    </source>
</evidence>
<evidence type="ECO:0000256" key="7">
    <source>
        <dbReference type="RuleBase" id="RU079119"/>
    </source>
</evidence>
<keyword evidence="5 7" id="KW-0472">Membrane</keyword>
<evidence type="ECO:0000313" key="10">
    <source>
        <dbReference type="EMBL" id="CAL1140079.1"/>
    </source>
</evidence>
<dbReference type="EMBL" id="CAMXCT030001107">
    <property type="protein sequence ID" value="CAL4774016.1"/>
    <property type="molecule type" value="Genomic_DNA"/>
</dbReference>
<keyword evidence="3 7" id="KW-0812">Transmembrane</keyword>
<dbReference type="OrthoDB" id="1924421at2759"/>
<evidence type="ECO:0000256" key="4">
    <source>
        <dbReference type="ARBA" id="ARBA00022989"/>
    </source>
</evidence>
<dbReference type="EC" id="2.3.1.225" evidence="7"/>
<organism evidence="9">
    <name type="scientific">Cladocopium goreaui</name>
    <dbReference type="NCBI Taxonomy" id="2562237"/>
    <lineage>
        <taxon>Eukaryota</taxon>
        <taxon>Sar</taxon>
        <taxon>Alveolata</taxon>
        <taxon>Dinophyceae</taxon>
        <taxon>Suessiales</taxon>
        <taxon>Symbiodiniaceae</taxon>
        <taxon>Cladocopium</taxon>
    </lineage>
</organism>
<evidence type="ECO:0000256" key="3">
    <source>
        <dbReference type="ARBA" id="ARBA00022692"/>
    </source>
</evidence>
<evidence type="ECO:0000259" key="8">
    <source>
        <dbReference type="Pfam" id="PF01529"/>
    </source>
</evidence>
<reference evidence="9" key="1">
    <citation type="submission" date="2022-10" db="EMBL/GenBank/DDBJ databases">
        <authorList>
            <person name="Chen Y."/>
            <person name="Dougan E. K."/>
            <person name="Chan C."/>
            <person name="Rhodes N."/>
            <person name="Thang M."/>
        </authorList>
    </citation>
    <scope>NUCLEOTIDE SEQUENCE</scope>
</reference>
<dbReference type="GO" id="GO:0019706">
    <property type="term" value="F:protein-cysteine S-palmitoyltransferase activity"/>
    <property type="evidence" value="ECO:0007669"/>
    <property type="project" value="UniProtKB-EC"/>
</dbReference>
<keyword evidence="4 7" id="KW-1133">Transmembrane helix</keyword>
<feature type="transmembrane region" description="Helical" evidence="7">
    <location>
        <begin position="117"/>
        <end position="142"/>
    </location>
</feature>
<comment type="subcellular location">
    <subcellularLocation>
        <location evidence="1">Membrane</location>
        <topology evidence="1">Multi-pass membrane protein</topology>
    </subcellularLocation>
</comment>
<keyword evidence="6 7" id="KW-0012">Acyltransferase</keyword>
<evidence type="ECO:0000256" key="6">
    <source>
        <dbReference type="ARBA" id="ARBA00023315"/>
    </source>
</evidence>
<dbReference type="Proteomes" id="UP001152797">
    <property type="component" value="Unassembled WGS sequence"/>
</dbReference>
<comment type="domain">
    <text evidence="7">The DHHC domain is required for palmitoyltransferase activity.</text>
</comment>
<protein>
    <recommendedName>
        <fullName evidence="7">Palmitoyltransferase</fullName>
        <ecNumber evidence="7">2.3.1.225</ecNumber>
    </recommendedName>
</protein>
<dbReference type="GO" id="GO:0005794">
    <property type="term" value="C:Golgi apparatus"/>
    <property type="evidence" value="ECO:0007669"/>
    <property type="project" value="TreeGrafter"/>
</dbReference>
<dbReference type="EMBL" id="CAMXCT020001107">
    <property type="protein sequence ID" value="CAL1140079.1"/>
    <property type="molecule type" value="Genomic_DNA"/>
</dbReference>
<dbReference type="Pfam" id="PF01529">
    <property type="entry name" value="DHHC"/>
    <property type="match status" value="1"/>
</dbReference>
<keyword evidence="2 7" id="KW-0808">Transferase</keyword>
<evidence type="ECO:0000313" key="11">
    <source>
        <dbReference type="Proteomes" id="UP001152797"/>
    </source>
</evidence>
<sequence length="229" mass="25353">MFVLDLALYGFTLCADTRYLEALPGMPDSYPDVEPRKCDDCGTEVSEPRVKHCQTCGWCMEGFDHHCRYLNVCVAGRTYKPWYAFVAFLLALVVICGFASVHALVEPLRHNLHDYHPTAFFIIMGSAAVVSNIEVLFLFALLAQHSYFCLAGVTTLEFIKDQDPPFPGLPPKGWRQAVSDAECPICHGMLGLTEAAEVDEVLFCTICQGDLGKAYVSFYQCDVCDAAAV</sequence>
<dbReference type="InterPro" id="IPR001594">
    <property type="entry name" value="Palmitoyltrfase_DHHC"/>
</dbReference>
<evidence type="ECO:0000256" key="2">
    <source>
        <dbReference type="ARBA" id="ARBA00022679"/>
    </source>
</evidence>
<dbReference type="GO" id="GO:0016020">
    <property type="term" value="C:membrane"/>
    <property type="evidence" value="ECO:0007669"/>
    <property type="project" value="UniProtKB-SubCell"/>
</dbReference>
<feature type="domain" description="Palmitoyltransferase DHHC" evidence="8">
    <location>
        <begin position="35"/>
        <end position="161"/>
    </location>
</feature>
<dbReference type="PROSITE" id="PS50216">
    <property type="entry name" value="DHHC"/>
    <property type="match status" value="1"/>
</dbReference>
<evidence type="ECO:0000256" key="5">
    <source>
        <dbReference type="ARBA" id="ARBA00023136"/>
    </source>
</evidence>
<name>A0A9P1FRC9_9DINO</name>
<reference evidence="10" key="2">
    <citation type="submission" date="2024-04" db="EMBL/GenBank/DDBJ databases">
        <authorList>
            <person name="Chen Y."/>
            <person name="Shah S."/>
            <person name="Dougan E. K."/>
            <person name="Thang M."/>
            <person name="Chan C."/>
        </authorList>
    </citation>
    <scope>NUCLEOTIDE SEQUENCE [LARGE SCALE GENOMIC DNA]</scope>
</reference>
<dbReference type="EMBL" id="CAMXCT010001107">
    <property type="protein sequence ID" value="CAI3986704.1"/>
    <property type="molecule type" value="Genomic_DNA"/>
</dbReference>
<dbReference type="GO" id="GO:0005783">
    <property type="term" value="C:endoplasmic reticulum"/>
    <property type="evidence" value="ECO:0007669"/>
    <property type="project" value="TreeGrafter"/>
</dbReference>
<dbReference type="PANTHER" id="PTHR22883">
    <property type="entry name" value="ZINC FINGER DHHC DOMAIN CONTAINING PROTEIN"/>
    <property type="match status" value="1"/>
</dbReference>
<comment type="similarity">
    <text evidence="7">Belongs to the DHHC palmitoyltransferase family.</text>
</comment>
<dbReference type="InterPro" id="IPR039859">
    <property type="entry name" value="PFA4/ZDH16/20/ERF2-like"/>
</dbReference>
<proteinExistence type="inferred from homology"/>
<evidence type="ECO:0000256" key="1">
    <source>
        <dbReference type="ARBA" id="ARBA00004141"/>
    </source>
</evidence>
<comment type="catalytic activity">
    <reaction evidence="7">
        <text>L-cysteinyl-[protein] + hexadecanoyl-CoA = S-hexadecanoyl-L-cysteinyl-[protein] + CoA</text>
        <dbReference type="Rhea" id="RHEA:36683"/>
        <dbReference type="Rhea" id="RHEA-COMP:10131"/>
        <dbReference type="Rhea" id="RHEA-COMP:11032"/>
        <dbReference type="ChEBI" id="CHEBI:29950"/>
        <dbReference type="ChEBI" id="CHEBI:57287"/>
        <dbReference type="ChEBI" id="CHEBI:57379"/>
        <dbReference type="ChEBI" id="CHEBI:74151"/>
        <dbReference type="EC" id="2.3.1.225"/>
    </reaction>
</comment>
<comment type="caution">
    <text evidence="9">The sequence shown here is derived from an EMBL/GenBank/DDBJ whole genome shotgun (WGS) entry which is preliminary data.</text>
</comment>
<dbReference type="GO" id="GO:0006612">
    <property type="term" value="P:protein targeting to membrane"/>
    <property type="evidence" value="ECO:0007669"/>
    <property type="project" value="TreeGrafter"/>
</dbReference>
<keyword evidence="11" id="KW-1185">Reference proteome</keyword>
<dbReference type="AlphaFoldDB" id="A0A9P1FRC9"/>
<feature type="transmembrane region" description="Helical" evidence="7">
    <location>
        <begin position="82"/>
        <end position="105"/>
    </location>
</feature>
<feature type="non-terminal residue" evidence="9">
    <location>
        <position position="1"/>
    </location>
</feature>
<gene>
    <name evidence="9" type="ORF">C1SCF055_LOCUS14037</name>
</gene>